<keyword evidence="1" id="KW-0472">Membrane</keyword>
<gene>
    <name evidence="2" type="ordered locus">PAE1000</name>
</gene>
<evidence type="ECO:0000313" key="3">
    <source>
        <dbReference type="Proteomes" id="UP000002439"/>
    </source>
</evidence>
<dbReference type="GeneID" id="1465424"/>
<feature type="transmembrane region" description="Helical" evidence="1">
    <location>
        <begin position="34"/>
        <end position="52"/>
    </location>
</feature>
<dbReference type="KEGG" id="pai:PAE1000"/>
<dbReference type="InParanoid" id="Q8ZY07"/>
<dbReference type="Proteomes" id="UP000002439">
    <property type="component" value="Chromosome"/>
</dbReference>
<feature type="transmembrane region" description="Helical" evidence="1">
    <location>
        <begin position="12"/>
        <end position="29"/>
    </location>
</feature>
<dbReference type="eggNOG" id="arCOG09771">
    <property type="taxonomic scope" value="Archaea"/>
</dbReference>
<dbReference type="RefSeq" id="WP_011007661.1">
    <property type="nucleotide sequence ID" value="NC_003364.1"/>
</dbReference>
<accession>Q8ZY07</accession>
<feature type="transmembrane region" description="Helical" evidence="1">
    <location>
        <begin position="103"/>
        <end position="124"/>
    </location>
</feature>
<dbReference type="PATRIC" id="fig|178306.9.peg.744"/>
<keyword evidence="1" id="KW-1133">Transmembrane helix</keyword>
<organism evidence="2 3">
    <name type="scientific">Pyrobaculum aerophilum (strain ATCC 51768 / DSM 7523 / JCM 9630 / CIP 104966 / NBRC 100827 / IM2)</name>
    <dbReference type="NCBI Taxonomy" id="178306"/>
    <lineage>
        <taxon>Archaea</taxon>
        <taxon>Thermoproteota</taxon>
        <taxon>Thermoprotei</taxon>
        <taxon>Thermoproteales</taxon>
        <taxon>Thermoproteaceae</taxon>
        <taxon>Pyrobaculum</taxon>
    </lineage>
</organism>
<keyword evidence="1" id="KW-0812">Transmembrane</keyword>
<proteinExistence type="predicted"/>
<dbReference type="HOGENOM" id="CLU_1521924_0_0_2"/>
<dbReference type="STRING" id="178306.PAE1000"/>
<evidence type="ECO:0000256" key="1">
    <source>
        <dbReference type="SAM" id="Phobius"/>
    </source>
</evidence>
<sequence length="176" mass="20224">MARLFKYPFFRMGLALGVMSFFHLFLFGFLREGLLLAAVVSYFSAYGVAYNWRWVLPWVGAVVAGVFISGRIVVVFVFFLYLAFMLAVPLFLTRGVRSRVKSLFFFVLGHFLSGVPLLLISPLWRSLVPHPFEFIAYGPAIPTPVDWPWYFVGYYVWERVHSLYKGLPSGFTRPEG</sequence>
<keyword evidence="3" id="KW-1185">Reference proteome</keyword>
<name>Q8ZY07_PYRAE</name>
<protein>
    <submittedName>
        <fullName evidence="2">P. aerophilum family 3 protein</fullName>
    </submittedName>
</protein>
<evidence type="ECO:0000313" key="2">
    <source>
        <dbReference type="EMBL" id="AAL63189.1"/>
    </source>
</evidence>
<feature type="transmembrane region" description="Helical" evidence="1">
    <location>
        <begin position="58"/>
        <end position="91"/>
    </location>
</feature>
<dbReference type="EMBL" id="AE009441">
    <property type="protein sequence ID" value="AAL63189.1"/>
    <property type="molecule type" value="Genomic_DNA"/>
</dbReference>
<reference evidence="2 3" key="1">
    <citation type="journal article" date="2002" name="Proc. Natl. Acad. Sci. U.S.A.">
        <title>Genome sequence of the hyperthermophilic crenarchaeon Pyrobaculum aerophilum.</title>
        <authorList>
            <person name="Fitz-Gibbon S.T."/>
            <person name="Ladner H."/>
            <person name="Kim U.J."/>
            <person name="Stetter K.O."/>
            <person name="Simon M.I."/>
            <person name="Miller J.H."/>
        </authorList>
    </citation>
    <scope>NUCLEOTIDE SEQUENCE [LARGE SCALE GENOMIC DNA]</scope>
    <source>
        <strain evidence="3">ATCC 51768 / DSM 7523 / JCM 9630 / CIP 104966 / NBRC 100827 / IM2</strain>
    </source>
</reference>
<dbReference type="EnsemblBacteria" id="AAL63189">
    <property type="protein sequence ID" value="AAL63189"/>
    <property type="gene ID" value="PAE1000"/>
</dbReference>
<dbReference type="AlphaFoldDB" id="Q8ZY07"/>